<dbReference type="Proteomes" id="UP000031866">
    <property type="component" value="Chromosome"/>
</dbReference>
<name>A0A0B5Q7R5_CLOBE</name>
<evidence type="ECO:0008006" key="4">
    <source>
        <dbReference type="Google" id="ProtNLM"/>
    </source>
</evidence>
<keyword evidence="1" id="KW-0472">Membrane</keyword>
<evidence type="ECO:0000313" key="2">
    <source>
        <dbReference type="EMBL" id="AJG97010.1"/>
    </source>
</evidence>
<dbReference type="OrthoDB" id="1910494at2"/>
<organism evidence="2 3">
    <name type="scientific">Clostridium beijerinckii</name>
    <name type="common">Clostridium MP</name>
    <dbReference type="NCBI Taxonomy" id="1520"/>
    <lineage>
        <taxon>Bacteria</taxon>
        <taxon>Bacillati</taxon>
        <taxon>Bacillota</taxon>
        <taxon>Clostridia</taxon>
        <taxon>Eubacteriales</taxon>
        <taxon>Clostridiaceae</taxon>
        <taxon>Clostridium</taxon>
    </lineage>
</organism>
<keyword evidence="1" id="KW-1133">Transmembrane helix</keyword>
<feature type="transmembrane region" description="Helical" evidence="1">
    <location>
        <begin position="83"/>
        <end position="106"/>
    </location>
</feature>
<accession>A0A0B5Q7R5</accession>
<gene>
    <name evidence="2" type="ORF">LF65_00341</name>
</gene>
<proteinExistence type="predicted"/>
<evidence type="ECO:0000256" key="1">
    <source>
        <dbReference type="SAM" id="Phobius"/>
    </source>
</evidence>
<dbReference type="EMBL" id="CP010086">
    <property type="protein sequence ID" value="AJG97010.1"/>
    <property type="molecule type" value="Genomic_DNA"/>
</dbReference>
<feature type="transmembrane region" description="Helical" evidence="1">
    <location>
        <begin position="187"/>
        <end position="209"/>
    </location>
</feature>
<protein>
    <recommendedName>
        <fullName evidence="4">ABC-2 family transporter protein</fullName>
    </recommendedName>
</protein>
<dbReference type="RefSeq" id="WP_041893645.1">
    <property type="nucleotide sequence ID" value="NZ_CP010086.2"/>
</dbReference>
<sequence length="232" mass="27199">MKSIIRYNLKLLFSPLKWLSSFIFICLISIFMYAPTYYDFTNICELYMPFIGIILITDIMLVDKHNNISEILYISNSNLKKVFLIRYFIVGGLIAVFILIANSIFLVQGYFEGQYYLNEPITSLEFLVISVASTLFLGTVSMTIGNFLSNQYVAYGFSLMYWLYWNINCKKQSIFNLFPFIAKPTEYIYYIEITFGVIAFLLLLNSILAQKSPFFVIDRLLNNRLRIRIMRK</sequence>
<feature type="transmembrane region" description="Helical" evidence="1">
    <location>
        <begin position="12"/>
        <end position="34"/>
    </location>
</feature>
<evidence type="ECO:0000313" key="3">
    <source>
        <dbReference type="Proteomes" id="UP000031866"/>
    </source>
</evidence>
<reference evidence="3" key="1">
    <citation type="submission" date="2014-12" db="EMBL/GenBank/DDBJ databases">
        <title>Genome sequence of Clostridium beijerinckii strain 59B.</title>
        <authorList>
            <person name="Little G.T."/>
            <person name="Minton N.P."/>
        </authorList>
    </citation>
    <scope>NUCLEOTIDE SEQUENCE [LARGE SCALE GENOMIC DNA]</scope>
    <source>
        <strain evidence="3">59B</strain>
    </source>
</reference>
<dbReference type="AlphaFoldDB" id="A0A0B5Q7R5"/>
<keyword evidence="1" id="KW-0812">Transmembrane</keyword>
<feature type="transmembrane region" description="Helical" evidence="1">
    <location>
        <begin position="152"/>
        <end position="167"/>
    </location>
</feature>
<dbReference type="STRING" id="1520.LF65_00341"/>
<feature type="transmembrane region" description="Helical" evidence="1">
    <location>
        <begin position="46"/>
        <end position="62"/>
    </location>
</feature>
<feature type="transmembrane region" description="Helical" evidence="1">
    <location>
        <begin position="126"/>
        <end position="145"/>
    </location>
</feature>
<dbReference type="KEGG" id="cbei:LF65_00341"/>